<evidence type="ECO:0000313" key="11">
    <source>
        <dbReference type="EMBL" id="GAQ26290.1"/>
    </source>
</evidence>
<gene>
    <name evidence="9" type="primary">ftsY</name>
    <name evidence="11" type="ORF">TSYNT_9554</name>
</gene>
<dbReference type="Pfam" id="PF00448">
    <property type="entry name" value="SRP54"/>
    <property type="match status" value="1"/>
</dbReference>
<evidence type="ECO:0000256" key="9">
    <source>
        <dbReference type="HAMAP-Rule" id="MF_00920"/>
    </source>
</evidence>
<feature type="binding site" evidence="9">
    <location>
        <begin position="185"/>
        <end position="189"/>
    </location>
    <ligand>
        <name>GTP</name>
        <dbReference type="ChEBI" id="CHEBI:37565"/>
    </ligand>
</feature>
<dbReference type="SUPFAM" id="SSF52540">
    <property type="entry name" value="P-loop containing nucleoside triphosphate hydrolases"/>
    <property type="match status" value="1"/>
</dbReference>
<dbReference type="InterPro" id="IPR004390">
    <property type="entry name" value="SR_rcpt_FtsY"/>
</dbReference>
<dbReference type="InterPro" id="IPR042101">
    <property type="entry name" value="SRP54_N_sf"/>
</dbReference>
<keyword evidence="12" id="KW-1185">Reference proteome</keyword>
<name>A0A0U9HHD0_9FIRM</name>
<dbReference type="PANTHER" id="PTHR43134:SF1">
    <property type="entry name" value="SIGNAL RECOGNITION PARTICLE RECEPTOR SUBUNIT ALPHA"/>
    <property type="match status" value="1"/>
</dbReference>
<dbReference type="Proteomes" id="UP000062160">
    <property type="component" value="Unassembled WGS sequence"/>
</dbReference>
<evidence type="ECO:0000256" key="6">
    <source>
        <dbReference type="ARBA" id="ARBA00023136"/>
    </source>
</evidence>
<feature type="binding site" evidence="9">
    <location>
        <begin position="249"/>
        <end position="252"/>
    </location>
    <ligand>
        <name>GTP</name>
        <dbReference type="ChEBI" id="CHEBI:37565"/>
    </ligand>
</feature>
<dbReference type="PANTHER" id="PTHR43134">
    <property type="entry name" value="SIGNAL RECOGNITION PARTICLE RECEPTOR SUBUNIT ALPHA"/>
    <property type="match status" value="1"/>
</dbReference>
<dbReference type="GO" id="GO:0005047">
    <property type="term" value="F:signal recognition particle binding"/>
    <property type="evidence" value="ECO:0007669"/>
    <property type="project" value="TreeGrafter"/>
</dbReference>
<keyword evidence="7 9" id="KW-0675">Receptor</keyword>
<feature type="binding site" evidence="9">
    <location>
        <begin position="103"/>
        <end position="110"/>
    </location>
    <ligand>
        <name>GTP</name>
        <dbReference type="ChEBI" id="CHEBI:37565"/>
    </ligand>
</feature>
<dbReference type="SMART" id="SM00962">
    <property type="entry name" value="SRP54"/>
    <property type="match status" value="1"/>
</dbReference>
<dbReference type="HAMAP" id="MF_00920">
    <property type="entry name" value="FtsY"/>
    <property type="match status" value="1"/>
</dbReference>
<keyword evidence="5 9" id="KW-0342">GTP-binding</keyword>
<sequence length="297" mass="32719">MAFFDKIKQGLSKTRENLSGKLDSILKLNKKIDDETLEELEELLISADIGVDTTQMLIEKLKENSKNISTPLELKEALKKEMINLFPQKNTSLIYPTVMLIVGVNGVGKTTSIGKLAYKFKNEGKKVLLVAADTFRAAAIEQLEIWGQRVGVDVIKHKEGSDPASVLFDALQAGKARKSDIIICDTAGRLHTKKNLMEELKKLHRVCQKEYPEANLVNLMVLDATTGQNALVQARIFKDAVDFSGIILTKLDGTAKGGIAVAIASELGIPVWYVGVGEGIDDLYEFDPRDFTEAILN</sequence>
<accession>A0A0U9HHD0</accession>
<dbReference type="GO" id="GO:0005737">
    <property type="term" value="C:cytoplasm"/>
    <property type="evidence" value="ECO:0007669"/>
    <property type="project" value="UniProtKB-SubCell"/>
</dbReference>
<organism evidence="11">
    <name type="scientific">Tepidanaerobacter syntrophicus</name>
    <dbReference type="NCBI Taxonomy" id="224999"/>
    <lineage>
        <taxon>Bacteria</taxon>
        <taxon>Bacillati</taxon>
        <taxon>Bacillota</taxon>
        <taxon>Clostridia</taxon>
        <taxon>Thermosediminibacterales</taxon>
        <taxon>Tepidanaerobacteraceae</taxon>
        <taxon>Tepidanaerobacter</taxon>
    </lineage>
</organism>
<dbReference type="PROSITE" id="PS00300">
    <property type="entry name" value="SRP54"/>
    <property type="match status" value="1"/>
</dbReference>
<dbReference type="GO" id="GO:0003924">
    <property type="term" value="F:GTPase activity"/>
    <property type="evidence" value="ECO:0007669"/>
    <property type="project" value="UniProtKB-UniRule"/>
</dbReference>
<dbReference type="InterPro" id="IPR027417">
    <property type="entry name" value="P-loop_NTPase"/>
</dbReference>
<comment type="function">
    <text evidence="9">Involved in targeting and insertion of nascent membrane proteins into the cytoplasmic membrane. Acts as a receptor for the complex formed by the signal recognition particle (SRP) and the ribosome-nascent chain (RNC).</text>
</comment>
<dbReference type="InterPro" id="IPR036225">
    <property type="entry name" value="SRP/SRP_N"/>
</dbReference>
<keyword evidence="2 9" id="KW-0963">Cytoplasm</keyword>
<evidence type="ECO:0000256" key="4">
    <source>
        <dbReference type="ARBA" id="ARBA00022801"/>
    </source>
</evidence>
<evidence type="ECO:0000313" key="12">
    <source>
        <dbReference type="Proteomes" id="UP000062160"/>
    </source>
</evidence>
<evidence type="ECO:0000256" key="1">
    <source>
        <dbReference type="ARBA" id="ARBA00022475"/>
    </source>
</evidence>
<dbReference type="SMART" id="SM00382">
    <property type="entry name" value="AAA"/>
    <property type="match status" value="1"/>
</dbReference>
<dbReference type="GO" id="GO:0005886">
    <property type="term" value="C:plasma membrane"/>
    <property type="evidence" value="ECO:0007669"/>
    <property type="project" value="UniProtKB-SubCell"/>
</dbReference>
<dbReference type="FunFam" id="3.40.50.300:FF:000053">
    <property type="entry name" value="Signal recognition particle receptor FtsY"/>
    <property type="match status" value="1"/>
</dbReference>
<dbReference type="RefSeq" id="WP_059034229.1">
    <property type="nucleotide sequence ID" value="NZ_DF977003.1"/>
</dbReference>
<comment type="subunit">
    <text evidence="9">Part of the signal recognition particle protein translocation system, which is composed of SRP and FtsY.</text>
</comment>
<evidence type="ECO:0000256" key="7">
    <source>
        <dbReference type="ARBA" id="ARBA00023170"/>
    </source>
</evidence>
<comment type="subcellular location">
    <subcellularLocation>
        <location evidence="9">Cell membrane</location>
        <topology evidence="9">Peripheral membrane protein</topology>
        <orientation evidence="9">Cytoplasmic side</orientation>
    </subcellularLocation>
    <subcellularLocation>
        <location evidence="9">Cytoplasm</location>
    </subcellularLocation>
</comment>
<keyword evidence="4 9" id="KW-0378">Hydrolase</keyword>
<evidence type="ECO:0000256" key="8">
    <source>
        <dbReference type="ARBA" id="ARBA00048027"/>
    </source>
</evidence>
<comment type="catalytic activity">
    <reaction evidence="8 9">
        <text>GTP + H2O = GDP + phosphate + H(+)</text>
        <dbReference type="Rhea" id="RHEA:19669"/>
        <dbReference type="ChEBI" id="CHEBI:15377"/>
        <dbReference type="ChEBI" id="CHEBI:15378"/>
        <dbReference type="ChEBI" id="CHEBI:37565"/>
        <dbReference type="ChEBI" id="CHEBI:43474"/>
        <dbReference type="ChEBI" id="CHEBI:58189"/>
        <dbReference type="EC" id="3.6.5.4"/>
    </reaction>
</comment>
<dbReference type="EMBL" id="DF977003">
    <property type="protein sequence ID" value="GAQ26290.1"/>
    <property type="molecule type" value="Genomic_DNA"/>
</dbReference>
<dbReference type="OrthoDB" id="9804720at2"/>
<dbReference type="InterPro" id="IPR013822">
    <property type="entry name" value="Signal_recog_particl_SRP54_hlx"/>
</dbReference>
<dbReference type="NCBIfam" id="TIGR00064">
    <property type="entry name" value="ftsY"/>
    <property type="match status" value="1"/>
</dbReference>
<proteinExistence type="inferred from homology"/>
<comment type="similarity">
    <text evidence="9">Belongs to the GTP-binding SRP family. FtsY subfamily.</text>
</comment>
<evidence type="ECO:0000256" key="2">
    <source>
        <dbReference type="ARBA" id="ARBA00022490"/>
    </source>
</evidence>
<keyword evidence="6 9" id="KW-0472">Membrane</keyword>
<keyword evidence="1 9" id="KW-1003">Cell membrane</keyword>
<dbReference type="EC" id="3.6.5.4" evidence="9"/>
<dbReference type="InterPro" id="IPR000897">
    <property type="entry name" value="SRP54_GTPase_dom"/>
</dbReference>
<dbReference type="InterPro" id="IPR003593">
    <property type="entry name" value="AAA+_ATPase"/>
</dbReference>
<feature type="domain" description="SRP54-type proteins GTP-binding" evidence="10">
    <location>
        <begin position="270"/>
        <end position="283"/>
    </location>
</feature>
<dbReference type="GO" id="GO:0005525">
    <property type="term" value="F:GTP binding"/>
    <property type="evidence" value="ECO:0007669"/>
    <property type="project" value="UniProtKB-UniRule"/>
</dbReference>
<evidence type="ECO:0000256" key="5">
    <source>
        <dbReference type="ARBA" id="ARBA00023134"/>
    </source>
</evidence>
<evidence type="ECO:0000256" key="3">
    <source>
        <dbReference type="ARBA" id="ARBA00022741"/>
    </source>
</evidence>
<dbReference type="SUPFAM" id="SSF47364">
    <property type="entry name" value="Domain of the SRP/SRP receptor G-proteins"/>
    <property type="match status" value="1"/>
</dbReference>
<evidence type="ECO:0000259" key="10">
    <source>
        <dbReference type="PROSITE" id="PS00300"/>
    </source>
</evidence>
<dbReference type="GO" id="GO:0006614">
    <property type="term" value="P:SRP-dependent cotranslational protein targeting to membrane"/>
    <property type="evidence" value="ECO:0007669"/>
    <property type="project" value="InterPro"/>
</dbReference>
<dbReference type="Gene3D" id="3.40.50.300">
    <property type="entry name" value="P-loop containing nucleotide triphosphate hydrolases"/>
    <property type="match status" value="1"/>
</dbReference>
<dbReference type="SMART" id="SM00963">
    <property type="entry name" value="SRP54_N"/>
    <property type="match status" value="1"/>
</dbReference>
<dbReference type="Pfam" id="PF02881">
    <property type="entry name" value="SRP54_N"/>
    <property type="match status" value="1"/>
</dbReference>
<dbReference type="AlphaFoldDB" id="A0A0U9HHD0"/>
<keyword evidence="3 9" id="KW-0547">Nucleotide-binding</keyword>
<dbReference type="CDD" id="cd17874">
    <property type="entry name" value="FtsY"/>
    <property type="match status" value="1"/>
</dbReference>
<protein>
    <recommendedName>
        <fullName evidence="9">Signal recognition particle receptor FtsY</fullName>
        <shortName evidence="9">SRP receptor</shortName>
        <ecNumber evidence="9">3.6.5.4</ecNumber>
    </recommendedName>
</protein>
<dbReference type="Gene3D" id="1.20.120.140">
    <property type="entry name" value="Signal recognition particle SRP54, nucleotide-binding domain"/>
    <property type="match status" value="1"/>
</dbReference>
<reference evidence="11" key="1">
    <citation type="journal article" date="2016" name="Genome Announc.">
        <title>Draft Genome Sequence of the Syntrophic Lactate-Degrading Bacterium Tepidanaerobacter syntrophicus JLT.</title>
        <authorList>
            <person name="Matsuura N."/>
            <person name="Ohashi A."/>
            <person name="Tourlousse D.M."/>
            <person name="Sekiguchi Y."/>
        </authorList>
    </citation>
    <scope>NUCLEOTIDE SEQUENCE [LARGE SCALE GENOMIC DNA]</scope>
    <source>
        <strain evidence="11">JL</strain>
    </source>
</reference>
<dbReference type="FunFam" id="1.20.120.140:FF:000002">
    <property type="entry name" value="Signal recognition particle receptor FtsY"/>
    <property type="match status" value="1"/>
</dbReference>
<dbReference type="STRING" id="224999.GCA_001485475_02334"/>